<feature type="transmembrane region" description="Helical" evidence="1">
    <location>
        <begin position="63"/>
        <end position="86"/>
    </location>
</feature>
<accession>A0A067MTJ3</accession>
<keyword evidence="1" id="KW-1133">Transmembrane helix</keyword>
<dbReference type="AlphaFoldDB" id="A0A067MTJ3"/>
<dbReference type="EMBL" id="KL198033">
    <property type="protein sequence ID" value="KDQ15187.1"/>
    <property type="molecule type" value="Genomic_DNA"/>
</dbReference>
<name>A0A067MTJ3_BOTB1</name>
<keyword evidence="1" id="KW-0472">Membrane</keyword>
<proteinExistence type="predicted"/>
<evidence type="ECO:0008006" key="4">
    <source>
        <dbReference type="Google" id="ProtNLM"/>
    </source>
</evidence>
<dbReference type="HOGENOM" id="CLU_059054_0_0_1"/>
<keyword evidence="1" id="KW-0812">Transmembrane</keyword>
<protein>
    <recommendedName>
        <fullName evidence="4">G-protein coupled receptors family 1 profile domain-containing protein</fullName>
    </recommendedName>
</protein>
<feature type="transmembrane region" description="Helical" evidence="1">
    <location>
        <begin position="177"/>
        <end position="201"/>
    </location>
</feature>
<feature type="transmembrane region" description="Helical" evidence="1">
    <location>
        <begin position="144"/>
        <end position="165"/>
    </location>
</feature>
<dbReference type="Proteomes" id="UP000027195">
    <property type="component" value="Unassembled WGS sequence"/>
</dbReference>
<feature type="transmembrane region" description="Helical" evidence="1">
    <location>
        <begin position="35"/>
        <end position="57"/>
    </location>
</feature>
<sequence length="222" mass="24937">MDLCLGIYLWELVVTFDFDWSILTRQRKFIWTMALWFLCRYSLLVVLVSLAAVPYLSAQDNCSAFYVIVQACVELVIVTSTSLLMLRTIAIWGRRPAVYIPLLSLLLGQVAICLLDVSTLVTYWDPVLGGCIMTHSVASTTPLLYVYTIVLNAIVLALTTAGLLTHLKARSKIVTMLFTDGLVYFIVATFSSLVPTVFIFLNLNEIFNYMHCSSQLRPVFPS</sequence>
<evidence type="ECO:0000313" key="2">
    <source>
        <dbReference type="EMBL" id="KDQ15187.1"/>
    </source>
</evidence>
<evidence type="ECO:0000256" key="1">
    <source>
        <dbReference type="SAM" id="Phobius"/>
    </source>
</evidence>
<feature type="transmembrane region" description="Helical" evidence="1">
    <location>
        <begin position="98"/>
        <end position="124"/>
    </location>
</feature>
<evidence type="ECO:0000313" key="3">
    <source>
        <dbReference type="Proteomes" id="UP000027195"/>
    </source>
</evidence>
<dbReference type="InParanoid" id="A0A067MTJ3"/>
<gene>
    <name evidence="2" type="ORF">BOTBODRAFT_295521</name>
</gene>
<reference evidence="3" key="1">
    <citation type="journal article" date="2014" name="Proc. Natl. Acad. Sci. U.S.A.">
        <title>Extensive sampling of basidiomycete genomes demonstrates inadequacy of the white-rot/brown-rot paradigm for wood decay fungi.</title>
        <authorList>
            <person name="Riley R."/>
            <person name="Salamov A.A."/>
            <person name="Brown D.W."/>
            <person name="Nagy L.G."/>
            <person name="Floudas D."/>
            <person name="Held B.W."/>
            <person name="Levasseur A."/>
            <person name="Lombard V."/>
            <person name="Morin E."/>
            <person name="Otillar R."/>
            <person name="Lindquist E.A."/>
            <person name="Sun H."/>
            <person name="LaButti K.M."/>
            <person name="Schmutz J."/>
            <person name="Jabbour D."/>
            <person name="Luo H."/>
            <person name="Baker S.E."/>
            <person name="Pisabarro A.G."/>
            <person name="Walton J.D."/>
            <person name="Blanchette R.A."/>
            <person name="Henrissat B."/>
            <person name="Martin F."/>
            <person name="Cullen D."/>
            <person name="Hibbett D.S."/>
            <person name="Grigoriev I.V."/>
        </authorList>
    </citation>
    <scope>NUCLEOTIDE SEQUENCE [LARGE SCALE GENOMIC DNA]</scope>
    <source>
        <strain evidence="3">FD-172 SS1</strain>
    </source>
</reference>
<keyword evidence="3" id="KW-1185">Reference proteome</keyword>
<dbReference type="OrthoDB" id="3197626at2759"/>
<organism evidence="2 3">
    <name type="scientific">Botryobasidium botryosum (strain FD-172 SS1)</name>
    <dbReference type="NCBI Taxonomy" id="930990"/>
    <lineage>
        <taxon>Eukaryota</taxon>
        <taxon>Fungi</taxon>
        <taxon>Dikarya</taxon>
        <taxon>Basidiomycota</taxon>
        <taxon>Agaricomycotina</taxon>
        <taxon>Agaricomycetes</taxon>
        <taxon>Cantharellales</taxon>
        <taxon>Botryobasidiaceae</taxon>
        <taxon>Botryobasidium</taxon>
    </lineage>
</organism>